<comment type="caution">
    <text evidence="2">The sequence shown here is derived from an EMBL/GenBank/DDBJ whole genome shotgun (WGS) entry which is preliminary data.</text>
</comment>
<dbReference type="EMBL" id="JANPWB010000010">
    <property type="protein sequence ID" value="KAJ1142693.1"/>
    <property type="molecule type" value="Genomic_DNA"/>
</dbReference>
<dbReference type="AlphaFoldDB" id="A0AAV7QWD1"/>
<proteinExistence type="predicted"/>
<gene>
    <name evidence="2" type="ORF">NDU88_009006</name>
</gene>
<accession>A0AAV7QWD1</accession>
<evidence type="ECO:0000313" key="3">
    <source>
        <dbReference type="Proteomes" id="UP001066276"/>
    </source>
</evidence>
<protein>
    <submittedName>
        <fullName evidence="2">Uncharacterized protein</fullName>
    </submittedName>
</protein>
<organism evidence="2 3">
    <name type="scientific">Pleurodeles waltl</name>
    <name type="common">Iberian ribbed newt</name>
    <dbReference type="NCBI Taxonomy" id="8319"/>
    <lineage>
        <taxon>Eukaryota</taxon>
        <taxon>Metazoa</taxon>
        <taxon>Chordata</taxon>
        <taxon>Craniata</taxon>
        <taxon>Vertebrata</taxon>
        <taxon>Euteleostomi</taxon>
        <taxon>Amphibia</taxon>
        <taxon>Batrachia</taxon>
        <taxon>Caudata</taxon>
        <taxon>Salamandroidea</taxon>
        <taxon>Salamandridae</taxon>
        <taxon>Pleurodelinae</taxon>
        <taxon>Pleurodeles</taxon>
    </lineage>
</organism>
<sequence>MDVAGLHRVLGSGFGHRGAVTSREETGPNQELYLRPSLERGFKQKKMALDSSRRNRSSAVELPLATNTTTMPETSPLSVVTESRQRRDITQVDEEHHIQML</sequence>
<evidence type="ECO:0000256" key="1">
    <source>
        <dbReference type="SAM" id="MobiDB-lite"/>
    </source>
</evidence>
<evidence type="ECO:0000313" key="2">
    <source>
        <dbReference type="EMBL" id="KAJ1142693.1"/>
    </source>
</evidence>
<feature type="compositionally biased region" description="Basic and acidic residues" evidence="1">
    <location>
        <begin position="83"/>
        <end position="101"/>
    </location>
</feature>
<feature type="compositionally biased region" description="Polar residues" evidence="1">
    <location>
        <begin position="65"/>
        <end position="82"/>
    </location>
</feature>
<name>A0AAV7QWD1_PLEWA</name>
<dbReference type="Proteomes" id="UP001066276">
    <property type="component" value="Chromosome 6"/>
</dbReference>
<feature type="region of interest" description="Disordered" evidence="1">
    <location>
        <begin position="45"/>
        <end position="101"/>
    </location>
</feature>
<reference evidence="2" key="1">
    <citation type="journal article" date="2022" name="bioRxiv">
        <title>Sequencing and chromosome-scale assembly of the giantPleurodeles waltlgenome.</title>
        <authorList>
            <person name="Brown T."/>
            <person name="Elewa A."/>
            <person name="Iarovenko S."/>
            <person name="Subramanian E."/>
            <person name="Araus A.J."/>
            <person name="Petzold A."/>
            <person name="Susuki M."/>
            <person name="Suzuki K.-i.T."/>
            <person name="Hayashi T."/>
            <person name="Toyoda A."/>
            <person name="Oliveira C."/>
            <person name="Osipova E."/>
            <person name="Leigh N.D."/>
            <person name="Simon A."/>
            <person name="Yun M.H."/>
        </authorList>
    </citation>
    <scope>NUCLEOTIDE SEQUENCE</scope>
    <source>
        <strain evidence="2">20211129_DDA</strain>
        <tissue evidence="2">Liver</tissue>
    </source>
</reference>
<feature type="region of interest" description="Disordered" evidence="1">
    <location>
        <begin position="1"/>
        <end position="30"/>
    </location>
</feature>
<keyword evidence="3" id="KW-1185">Reference proteome</keyword>